<reference evidence="1 2" key="1">
    <citation type="submission" date="2017-12" db="EMBL/GenBank/DDBJ databases">
        <title>Genomic Encyclopedia of Type Strains, Phase III (KMG-III): the genomes of soil and plant-associated and newly described type strains.</title>
        <authorList>
            <person name="Whitman W."/>
        </authorList>
    </citation>
    <scope>NUCLEOTIDE SEQUENCE [LARGE SCALE GENOMIC DNA]</scope>
    <source>
        <strain evidence="1 2">LP43</strain>
    </source>
</reference>
<organism evidence="1 2">
    <name type="scientific">Pontibacter ramchanderi</name>
    <dbReference type="NCBI Taxonomy" id="1179743"/>
    <lineage>
        <taxon>Bacteria</taxon>
        <taxon>Pseudomonadati</taxon>
        <taxon>Bacteroidota</taxon>
        <taxon>Cytophagia</taxon>
        <taxon>Cytophagales</taxon>
        <taxon>Hymenobacteraceae</taxon>
        <taxon>Pontibacter</taxon>
    </lineage>
</organism>
<proteinExistence type="predicted"/>
<comment type="caution">
    <text evidence="1">The sequence shown here is derived from an EMBL/GenBank/DDBJ whole genome shotgun (WGS) entry which is preliminary data.</text>
</comment>
<dbReference type="OrthoDB" id="5344363at2"/>
<keyword evidence="2" id="KW-1185">Reference proteome</keyword>
<dbReference type="Proteomes" id="UP000233782">
    <property type="component" value="Unassembled WGS sequence"/>
</dbReference>
<dbReference type="RefSeq" id="WP_101443188.1">
    <property type="nucleotide sequence ID" value="NZ_PJMU01000001.1"/>
</dbReference>
<sequence>MASSYQPIDQAYHALLTSLVSKRAAVRLQFYSDIGEFLTLHATLKELMHRDGAEYLVLTTGEEIRLDRLVRIDDKPAPGYDESFFQCDIR</sequence>
<accession>A0A2N3V305</accession>
<dbReference type="AlphaFoldDB" id="A0A2N3V305"/>
<name>A0A2N3V305_9BACT</name>
<dbReference type="EMBL" id="PJMU01000001">
    <property type="protein sequence ID" value="PKV76010.1"/>
    <property type="molecule type" value="Genomic_DNA"/>
</dbReference>
<dbReference type="InterPro" id="IPR023534">
    <property type="entry name" value="Rof/RNase_P-like"/>
</dbReference>
<evidence type="ECO:0000313" key="1">
    <source>
        <dbReference type="EMBL" id="PKV76010.1"/>
    </source>
</evidence>
<evidence type="ECO:0000313" key="2">
    <source>
        <dbReference type="Proteomes" id="UP000233782"/>
    </source>
</evidence>
<protein>
    <submittedName>
        <fullName evidence="1">Rho-binding antiterminator</fullName>
    </submittedName>
</protein>
<gene>
    <name evidence="1" type="ORF">BD749_0959</name>
</gene>
<dbReference type="SUPFAM" id="SSF101744">
    <property type="entry name" value="Rof/RNase P subunit-like"/>
    <property type="match status" value="1"/>
</dbReference>